<dbReference type="GO" id="GO:0034451">
    <property type="term" value="C:centriolar satellite"/>
    <property type="evidence" value="ECO:0007669"/>
    <property type="project" value="TreeGrafter"/>
</dbReference>
<dbReference type="PANTHER" id="PTHR34031:SF1">
    <property type="entry name" value="CENTROSOMAL PROTEIN OF 162 KDA"/>
    <property type="match status" value="1"/>
</dbReference>
<comment type="subcellular location">
    <subcellularLocation>
        <location evidence="1">Cytoplasm</location>
        <location evidence="1">Cytoskeleton</location>
        <location evidence="1">Microtubule organizing center</location>
        <location evidence="1">Centrosome</location>
        <location evidence="1">Centriole</location>
    </subcellularLocation>
</comment>
<name>A0A7M4FF29_CROPO</name>
<comment type="similarity">
    <text evidence="2">Belongs to the CEP162 family.</text>
</comment>
<evidence type="ECO:0000256" key="5">
    <source>
        <dbReference type="ARBA" id="ARBA00022701"/>
    </source>
</evidence>
<organism evidence="9 10">
    <name type="scientific">Crocodylus porosus</name>
    <name type="common">Saltwater crocodile</name>
    <name type="synonym">Estuarine crocodile</name>
    <dbReference type="NCBI Taxonomy" id="8502"/>
    <lineage>
        <taxon>Eukaryota</taxon>
        <taxon>Metazoa</taxon>
        <taxon>Chordata</taxon>
        <taxon>Craniata</taxon>
        <taxon>Vertebrata</taxon>
        <taxon>Euteleostomi</taxon>
        <taxon>Archelosauria</taxon>
        <taxon>Archosauria</taxon>
        <taxon>Crocodylia</taxon>
        <taxon>Longirostres</taxon>
        <taxon>Crocodylidae</taxon>
        <taxon>Crocodylus</taxon>
    </lineage>
</organism>
<dbReference type="AlphaFoldDB" id="A0A7M4FF29"/>
<evidence type="ECO:0000256" key="3">
    <source>
        <dbReference type="ARBA" id="ARBA00021406"/>
    </source>
</evidence>
<keyword evidence="4" id="KW-0963">Cytoplasm</keyword>
<evidence type="ECO:0000313" key="9">
    <source>
        <dbReference type="Ensembl" id="ENSCPRP00005023961.1"/>
    </source>
</evidence>
<evidence type="ECO:0000313" key="10">
    <source>
        <dbReference type="Proteomes" id="UP000594220"/>
    </source>
</evidence>
<keyword evidence="5" id="KW-0493">Microtubule</keyword>
<reference evidence="9" key="1">
    <citation type="submission" date="2025-08" db="UniProtKB">
        <authorList>
            <consortium name="Ensembl"/>
        </authorList>
    </citation>
    <scope>IDENTIFICATION</scope>
</reference>
<dbReference type="InterPro" id="IPR038774">
    <property type="entry name" value="CEP162-like"/>
</dbReference>
<evidence type="ECO:0000256" key="2">
    <source>
        <dbReference type="ARBA" id="ARBA00009485"/>
    </source>
</evidence>
<dbReference type="Ensembl" id="ENSCPRT00005027969.1">
    <property type="protein sequence ID" value="ENSCPRP00005023961.1"/>
    <property type="gene ID" value="ENSCPRG00005016627.1"/>
</dbReference>
<evidence type="ECO:0000256" key="1">
    <source>
        <dbReference type="ARBA" id="ARBA00004114"/>
    </source>
</evidence>
<evidence type="ECO:0000256" key="4">
    <source>
        <dbReference type="ARBA" id="ARBA00022490"/>
    </source>
</evidence>
<dbReference type="PANTHER" id="PTHR34031">
    <property type="entry name" value="CENTROSOMAL PROTEIN OF 162 KDA"/>
    <property type="match status" value="1"/>
</dbReference>
<evidence type="ECO:0000256" key="7">
    <source>
        <dbReference type="ARBA" id="ARBA00023054"/>
    </source>
</evidence>
<keyword evidence="10" id="KW-1185">Reference proteome</keyword>
<proteinExistence type="inferred from homology"/>
<reference evidence="9" key="2">
    <citation type="submission" date="2025-09" db="UniProtKB">
        <authorList>
            <consortium name="Ensembl"/>
        </authorList>
    </citation>
    <scope>IDENTIFICATION</scope>
</reference>
<evidence type="ECO:0000256" key="6">
    <source>
        <dbReference type="ARBA" id="ARBA00022794"/>
    </source>
</evidence>
<dbReference type="Proteomes" id="UP000594220">
    <property type="component" value="Unplaced"/>
</dbReference>
<dbReference type="GO" id="GO:0005654">
    <property type="term" value="C:nucleoplasm"/>
    <property type="evidence" value="ECO:0007669"/>
    <property type="project" value="TreeGrafter"/>
</dbReference>
<dbReference type="GO" id="GO:0005879">
    <property type="term" value="C:axonemal microtubule"/>
    <property type="evidence" value="ECO:0007669"/>
    <property type="project" value="TreeGrafter"/>
</dbReference>
<keyword evidence="7" id="KW-0175">Coiled coil</keyword>
<accession>A0A7M4FF29</accession>
<keyword evidence="8" id="KW-0206">Cytoskeleton</keyword>
<evidence type="ECO:0000256" key="8">
    <source>
        <dbReference type="ARBA" id="ARBA00023212"/>
    </source>
</evidence>
<dbReference type="GO" id="GO:0005814">
    <property type="term" value="C:centriole"/>
    <property type="evidence" value="ECO:0007669"/>
    <property type="project" value="UniProtKB-SubCell"/>
</dbReference>
<sequence>MLAKVVLLDSQDSTMEVQKVSEQEGVAVTEHQTSQEVAENKMNRSGVSCVQTNSDIEALHQAYYRIDQSLGDTDEQRICIGVMENMEGFVQDASQNNEAGAKNASTTESDLPTIEELMKPIKADSSYARGFDLESVSGMIPADSKADEFVSHLPFKENQCDTGVEKQNLDVLFKEHNKEENNFLWAAVNEGSESSNQKGTEREVQTEKMQLNILRQKLAQNSILLHRNEKISQEHLSSSWKHDGLQSVINKQTAYKNTRNAASLHKKKSVYGAVRSSGYGKSISPLKQLSTTIEKKTSKD</sequence>
<dbReference type="GO" id="GO:0060271">
    <property type="term" value="P:cilium assembly"/>
    <property type="evidence" value="ECO:0007669"/>
    <property type="project" value="TreeGrafter"/>
</dbReference>
<protein>
    <recommendedName>
        <fullName evidence="3">Centrosomal protein of 162 kDa</fullName>
    </recommendedName>
</protein>
<keyword evidence="6" id="KW-0970">Cilium biogenesis/degradation</keyword>